<dbReference type="eggNOG" id="COG4925">
    <property type="taxonomic scope" value="Bacteria"/>
</dbReference>
<dbReference type="InterPro" id="IPR041183">
    <property type="entry name" value="Cyclophilin-like"/>
</dbReference>
<protein>
    <submittedName>
        <fullName evidence="3">Tat pathway signal sequence domain protein</fullName>
    </submittedName>
</protein>
<dbReference type="GeneID" id="43348116"/>
<dbReference type="RefSeq" id="WP_008863640.1">
    <property type="nucleotide sequence ID" value="NZ_GL883687.1"/>
</dbReference>
<keyword evidence="4" id="KW-1185">Reference proteome</keyword>
<sequence>MKRRIFLGALAMASATAPLFAQQEKSAFPVEIKISGKPYQAVLFDNATGRAIRSQLPLKMKMADLYGRELCYRFRAPLPTDNVAYTRYEVGEIVYWPPRHSFVIMYAQNGEMFDMQKIGKILSPLPTHWSGDVEIEITAGN</sequence>
<accession>F3QI72</accession>
<evidence type="ECO:0000259" key="2">
    <source>
        <dbReference type="Pfam" id="PF18050"/>
    </source>
</evidence>
<name>F3QI72_9BURK</name>
<dbReference type="Proteomes" id="UP000005156">
    <property type="component" value="Unassembled WGS sequence"/>
</dbReference>
<dbReference type="AlphaFoldDB" id="F3QI72"/>
<feature type="chain" id="PRO_5003305091" evidence="1">
    <location>
        <begin position="22"/>
        <end position="141"/>
    </location>
</feature>
<feature type="domain" description="Cyclophilin-like" evidence="2">
    <location>
        <begin position="32"/>
        <end position="123"/>
    </location>
</feature>
<dbReference type="SUPFAM" id="SSF50891">
    <property type="entry name" value="Cyclophilin-like"/>
    <property type="match status" value="1"/>
</dbReference>
<evidence type="ECO:0000313" key="4">
    <source>
        <dbReference type="Proteomes" id="UP000005156"/>
    </source>
</evidence>
<dbReference type="HOGENOM" id="CLU_099043_3_0_4"/>
<dbReference type="InterPro" id="IPR029000">
    <property type="entry name" value="Cyclophilin-like_dom_sf"/>
</dbReference>
<feature type="signal peptide" evidence="1">
    <location>
        <begin position="1"/>
        <end position="21"/>
    </location>
</feature>
<dbReference type="EMBL" id="AFBP01000014">
    <property type="protein sequence ID" value="EGG56689.1"/>
    <property type="molecule type" value="Genomic_DNA"/>
</dbReference>
<reference evidence="3 4" key="1">
    <citation type="submission" date="2011-02" db="EMBL/GenBank/DDBJ databases">
        <authorList>
            <person name="Weinstock G."/>
            <person name="Sodergren E."/>
            <person name="Clifton S."/>
            <person name="Fulton L."/>
            <person name="Fulton B."/>
            <person name="Courtney L."/>
            <person name="Fronick C."/>
            <person name="Harrison M."/>
            <person name="Strong C."/>
            <person name="Farmer C."/>
            <person name="Delahaunty K."/>
            <person name="Markovic C."/>
            <person name="Hall O."/>
            <person name="Minx P."/>
            <person name="Tomlinson C."/>
            <person name="Mitreva M."/>
            <person name="Hou S."/>
            <person name="Chen J."/>
            <person name="Wollam A."/>
            <person name="Pepin K.H."/>
            <person name="Johnson M."/>
            <person name="Bhonagiri V."/>
            <person name="Zhang X."/>
            <person name="Suruliraj S."/>
            <person name="Warren W."/>
            <person name="Chinwalla A."/>
            <person name="Mardis E.R."/>
            <person name="Wilson R.K."/>
        </authorList>
    </citation>
    <scope>NUCLEOTIDE SEQUENCE [LARGE SCALE GENOMIC DNA]</scope>
    <source>
        <strain evidence="3 4">YIT 11859</strain>
    </source>
</reference>
<evidence type="ECO:0000256" key="1">
    <source>
        <dbReference type="SAM" id="SignalP"/>
    </source>
</evidence>
<dbReference type="OrthoDB" id="5298378at2"/>
<keyword evidence="1" id="KW-0732">Signal</keyword>
<gene>
    <name evidence="3" type="ORF">HMPREF9439_00619</name>
</gene>
<dbReference type="Gene3D" id="2.40.100.20">
    <property type="match status" value="1"/>
</dbReference>
<organism evidence="3 4">
    <name type="scientific">Parasutterella excrementihominis YIT 11859</name>
    <dbReference type="NCBI Taxonomy" id="762966"/>
    <lineage>
        <taxon>Bacteria</taxon>
        <taxon>Pseudomonadati</taxon>
        <taxon>Pseudomonadota</taxon>
        <taxon>Betaproteobacteria</taxon>
        <taxon>Burkholderiales</taxon>
        <taxon>Sutterellaceae</taxon>
        <taxon>Parasutterella</taxon>
    </lineage>
</organism>
<proteinExistence type="predicted"/>
<dbReference type="Pfam" id="PF18050">
    <property type="entry name" value="Cyclophil_like2"/>
    <property type="match status" value="1"/>
</dbReference>
<evidence type="ECO:0000313" key="3">
    <source>
        <dbReference type="EMBL" id="EGG56689.1"/>
    </source>
</evidence>
<comment type="caution">
    <text evidence="3">The sequence shown here is derived from an EMBL/GenBank/DDBJ whole genome shotgun (WGS) entry which is preliminary data.</text>
</comment>